<feature type="compositionally biased region" description="Polar residues" evidence="1">
    <location>
        <begin position="188"/>
        <end position="198"/>
    </location>
</feature>
<feature type="region of interest" description="Disordered" evidence="1">
    <location>
        <begin position="1"/>
        <end position="98"/>
    </location>
</feature>
<feature type="region of interest" description="Disordered" evidence="1">
    <location>
        <begin position="222"/>
        <end position="257"/>
    </location>
</feature>
<organism evidence="2 3">
    <name type="scientific">Rhizopogon vinicolor AM-OR11-026</name>
    <dbReference type="NCBI Taxonomy" id="1314800"/>
    <lineage>
        <taxon>Eukaryota</taxon>
        <taxon>Fungi</taxon>
        <taxon>Dikarya</taxon>
        <taxon>Basidiomycota</taxon>
        <taxon>Agaricomycotina</taxon>
        <taxon>Agaricomycetes</taxon>
        <taxon>Agaricomycetidae</taxon>
        <taxon>Boletales</taxon>
        <taxon>Suillineae</taxon>
        <taxon>Rhizopogonaceae</taxon>
        <taxon>Rhizopogon</taxon>
    </lineage>
</organism>
<sequence length="282" mass="30801">MQPPHPVSEAESPGDVLPDSVINDLQPDTISQTTQLPHPASEAEPPGDVLPDSIINDSQPSHPASEAKSPGDLLPDSALESWKWKRPEEESTSSVLNAALTSRPRLRPHLRIMHSHPSTNIAYWDDPEFFRSHMSGSRDTSVHSSQPPAEAGFHQGLDGDVPPRNTVGAESNDVSDEEDALQVHNIVDESSSGSNYSADEQKRKNVEKQKYTTLTKYSCNRIMHSPLPDSSPPSSPDYVRNIHSPLLDPSPPSSPIGALVMQNRRDAFKSAIHRDGGNARIL</sequence>
<feature type="region of interest" description="Disordered" evidence="1">
    <location>
        <begin position="134"/>
        <end position="206"/>
    </location>
</feature>
<evidence type="ECO:0000313" key="2">
    <source>
        <dbReference type="EMBL" id="OAX33607.1"/>
    </source>
</evidence>
<dbReference type="EMBL" id="KV448739">
    <property type="protein sequence ID" value="OAX33607.1"/>
    <property type="molecule type" value="Genomic_DNA"/>
</dbReference>
<proteinExistence type="predicted"/>
<accession>A0A1B7MLZ8</accession>
<dbReference type="Proteomes" id="UP000092154">
    <property type="component" value="Unassembled WGS sequence"/>
</dbReference>
<protein>
    <submittedName>
        <fullName evidence="2">Uncharacterized protein</fullName>
    </submittedName>
</protein>
<feature type="compositionally biased region" description="Polar residues" evidence="1">
    <location>
        <begin position="134"/>
        <end position="147"/>
    </location>
</feature>
<keyword evidence="3" id="KW-1185">Reference proteome</keyword>
<feature type="compositionally biased region" description="Polar residues" evidence="1">
    <location>
        <begin position="26"/>
        <end position="36"/>
    </location>
</feature>
<evidence type="ECO:0000256" key="1">
    <source>
        <dbReference type="SAM" id="MobiDB-lite"/>
    </source>
</evidence>
<reference evidence="2 3" key="1">
    <citation type="submission" date="2016-06" db="EMBL/GenBank/DDBJ databases">
        <title>Comparative genomics of the ectomycorrhizal sister species Rhizopogon vinicolor and Rhizopogon vesiculosus (Basidiomycota: Boletales) reveals a divergence of the mating type B locus.</title>
        <authorList>
            <consortium name="DOE Joint Genome Institute"/>
            <person name="Mujic A.B."/>
            <person name="Kuo A."/>
            <person name="Tritt A."/>
            <person name="Lipzen A."/>
            <person name="Chen C."/>
            <person name="Johnson J."/>
            <person name="Sharma A."/>
            <person name="Barry K."/>
            <person name="Grigoriev I.V."/>
            <person name="Spatafora J.W."/>
        </authorList>
    </citation>
    <scope>NUCLEOTIDE SEQUENCE [LARGE SCALE GENOMIC DNA]</scope>
    <source>
        <strain evidence="2 3">AM-OR11-026</strain>
    </source>
</reference>
<evidence type="ECO:0000313" key="3">
    <source>
        <dbReference type="Proteomes" id="UP000092154"/>
    </source>
</evidence>
<dbReference type="InParanoid" id="A0A1B7MLZ8"/>
<gene>
    <name evidence="2" type="ORF">K503DRAFT_804239</name>
</gene>
<name>A0A1B7MLZ8_9AGAM</name>
<dbReference type="AlphaFoldDB" id="A0A1B7MLZ8"/>